<keyword evidence="16" id="KW-1185">Reference proteome</keyword>
<evidence type="ECO:0000256" key="12">
    <source>
        <dbReference type="SAM" id="MobiDB-lite"/>
    </source>
</evidence>
<evidence type="ECO:0000256" key="7">
    <source>
        <dbReference type="ARBA" id="ARBA00022989"/>
    </source>
</evidence>
<dbReference type="GO" id="GO:0005230">
    <property type="term" value="F:extracellular ligand-gated monoatomic ion channel activity"/>
    <property type="evidence" value="ECO:0007669"/>
    <property type="project" value="InterPro"/>
</dbReference>
<organism evidence="15 16">
    <name type="scientific">Amblyomma americanum</name>
    <name type="common">Lone star tick</name>
    <dbReference type="NCBI Taxonomy" id="6943"/>
    <lineage>
        <taxon>Eukaryota</taxon>
        <taxon>Metazoa</taxon>
        <taxon>Ecdysozoa</taxon>
        <taxon>Arthropoda</taxon>
        <taxon>Chelicerata</taxon>
        <taxon>Arachnida</taxon>
        <taxon>Acari</taxon>
        <taxon>Parasitiformes</taxon>
        <taxon>Ixodida</taxon>
        <taxon>Ixodoidea</taxon>
        <taxon>Ixodidae</taxon>
        <taxon>Amblyomminae</taxon>
        <taxon>Amblyomma</taxon>
    </lineage>
</organism>
<keyword evidence="6" id="KW-0732">Signal</keyword>
<dbReference type="InterPro" id="IPR006028">
    <property type="entry name" value="GABAA/Glycine_rcpt"/>
</dbReference>
<dbReference type="InterPro" id="IPR036734">
    <property type="entry name" value="Neur_chan_lig-bd_sf"/>
</dbReference>
<feature type="transmembrane region" description="Helical" evidence="11">
    <location>
        <begin position="40"/>
        <end position="59"/>
    </location>
</feature>
<dbReference type="PRINTS" id="PR00253">
    <property type="entry name" value="GABAARECEPTR"/>
</dbReference>
<feature type="region of interest" description="Disordered" evidence="12">
    <location>
        <begin position="1"/>
        <end position="23"/>
    </location>
</feature>
<comment type="subcellular location">
    <subcellularLocation>
        <location evidence="2">Cell membrane</location>
    </subcellularLocation>
    <subcellularLocation>
        <location evidence="1">Membrane</location>
        <topology evidence="1">Multi-pass membrane protein</topology>
    </subcellularLocation>
</comment>
<dbReference type="CDD" id="cd19049">
    <property type="entry name" value="LGIC_TM_anion"/>
    <property type="match status" value="1"/>
</dbReference>
<evidence type="ECO:0000313" key="15">
    <source>
        <dbReference type="EMBL" id="KAK8768115.1"/>
    </source>
</evidence>
<dbReference type="AlphaFoldDB" id="A0AAQ4E075"/>
<comment type="similarity">
    <text evidence="11">Belongs to the ligand-gated ion channel (TC 1.A.9) family.</text>
</comment>
<evidence type="ECO:0000256" key="10">
    <source>
        <dbReference type="ARBA" id="ARBA00023303"/>
    </source>
</evidence>
<evidence type="ECO:0000256" key="3">
    <source>
        <dbReference type="ARBA" id="ARBA00022448"/>
    </source>
</evidence>
<evidence type="ECO:0000313" key="16">
    <source>
        <dbReference type="Proteomes" id="UP001321473"/>
    </source>
</evidence>
<protein>
    <submittedName>
        <fullName evidence="15">Uncharacterized protein</fullName>
    </submittedName>
</protein>
<dbReference type="GO" id="GO:0004888">
    <property type="term" value="F:transmembrane signaling receptor activity"/>
    <property type="evidence" value="ECO:0007669"/>
    <property type="project" value="InterPro"/>
</dbReference>
<keyword evidence="10 11" id="KW-0407">Ion channel</keyword>
<dbReference type="Pfam" id="PF02931">
    <property type="entry name" value="Neur_chan_LBD"/>
    <property type="match status" value="2"/>
</dbReference>
<name>A0AAQ4E075_AMBAM</name>
<feature type="compositionally biased region" description="Polar residues" evidence="12">
    <location>
        <begin position="496"/>
        <end position="508"/>
    </location>
</feature>
<feature type="region of interest" description="Disordered" evidence="12">
    <location>
        <begin position="492"/>
        <end position="511"/>
    </location>
</feature>
<evidence type="ECO:0000256" key="8">
    <source>
        <dbReference type="ARBA" id="ARBA00023065"/>
    </source>
</evidence>
<feature type="domain" description="Neurotransmitter-gated ion-channel transmembrane" evidence="14">
    <location>
        <begin position="320"/>
        <end position="555"/>
    </location>
</feature>
<feature type="transmembrane region" description="Helical" evidence="11">
    <location>
        <begin position="378"/>
        <end position="400"/>
    </location>
</feature>
<keyword evidence="3 11" id="KW-0813">Transport</keyword>
<dbReference type="SUPFAM" id="SSF90112">
    <property type="entry name" value="Neurotransmitter-gated ion-channel transmembrane pore"/>
    <property type="match status" value="1"/>
</dbReference>
<evidence type="ECO:0000256" key="2">
    <source>
        <dbReference type="ARBA" id="ARBA00004236"/>
    </source>
</evidence>
<keyword evidence="8 11" id="KW-0406">Ion transport</keyword>
<dbReference type="EMBL" id="JARKHS020024493">
    <property type="protein sequence ID" value="KAK8768115.1"/>
    <property type="molecule type" value="Genomic_DNA"/>
</dbReference>
<feature type="transmembrane region" description="Helical" evidence="11">
    <location>
        <begin position="541"/>
        <end position="558"/>
    </location>
</feature>
<evidence type="ECO:0000256" key="4">
    <source>
        <dbReference type="ARBA" id="ARBA00022475"/>
    </source>
</evidence>
<comment type="caution">
    <text evidence="11">Lacks conserved residue(s) required for the propagation of feature annotation.</text>
</comment>
<evidence type="ECO:0000256" key="11">
    <source>
        <dbReference type="RuleBase" id="RU000687"/>
    </source>
</evidence>
<evidence type="ECO:0000256" key="6">
    <source>
        <dbReference type="ARBA" id="ARBA00022729"/>
    </source>
</evidence>
<gene>
    <name evidence="15" type="ORF">V5799_005107</name>
</gene>
<dbReference type="InterPro" id="IPR038050">
    <property type="entry name" value="Neuro_actylchol_rec"/>
</dbReference>
<keyword evidence="7 11" id="KW-1133">Transmembrane helix</keyword>
<feature type="domain" description="Neurotransmitter-gated ion-channel ligand-binding" evidence="13">
    <location>
        <begin position="84"/>
        <end position="137"/>
    </location>
</feature>
<feature type="domain" description="Neurotransmitter-gated ion-channel ligand-binding" evidence="13">
    <location>
        <begin position="173"/>
        <end position="312"/>
    </location>
</feature>
<comment type="caution">
    <text evidence="15">The sequence shown here is derived from an EMBL/GenBank/DDBJ whole genome shotgun (WGS) entry which is preliminary data.</text>
</comment>
<dbReference type="PRINTS" id="PR00252">
    <property type="entry name" value="NRIONCHANNEL"/>
</dbReference>
<accession>A0AAQ4E075</accession>
<sequence length="560" mass="62126">MAERRPLRARPPGDASNPQPQLDARPAAIFLPPPWPSRRLLALLLAVLLLTCVPAVAAYDSVCSTAHETTCRSNPILDEVVPPNYHGSEAPTSATGGPVQIYVSFQVMDIDDISEENMAFRIHMFVVDLWRDDRLNLSRFLDDIASSGGAVSNGSGSGAGGPRRHASRVLPDEVRAALWKPDLIFVNSKNGYLFEHSVPNTFVKVLDTGHLYRSSRYLFQVDCLMELQKYPMDTQNCYLKVGLMSTPEDMATLHWMDDPGSPQRNFSAAIRLLEDIKPLQFDLKVPVAHSATEAWMFENYTYLYANFTFVRRLTASIVNTYIPSGLVVSLSWLTFWLDVSAVPARITLGVTSILTLATQVVQSRSSLPPVDYLKAVDVWLFVCLVMVFASLLEYAVAYNFEKILALERKRKTDSLPAAIRVAPSARITPQAWQSDGVTSAAPAAAFARPPSTAKQAETVAGSGSGDPCDGAANNHNHTLVTPSVVTLSVPNTVPNRTETTNNVTQSQGRPVKTGRRRIFQRSFTLSQLWQKTNLLDKVSRIAFPAVFFFFMLIYWSYYLW</sequence>
<proteinExistence type="inferred from homology"/>
<dbReference type="GO" id="GO:0099095">
    <property type="term" value="F:ligand-gated monoatomic anion channel activity"/>
    <property type="evidence" value="ECO:0007669"/>
    <property type="project" value="UniProtKB-ARBA"/>
</dbReference>
<dbReference type="InterPro" id="IPR018000">
    <property type="entry name" value="Neurotransmitter_ion_chnl_CS"/>
</dbReference>
<evidence type="ECO:0000256" key="5">
    <source>
        <dbReference type="ARBA" id="ARBA00022692"/>
    </source>
</evidence>
<evidence type="ECO:0000256" key="9">
    <source>
        <dbReference type="ARBA" id="ARBA00023136"/>
    </source>
</evidence>
<dbReference type="SUPFAM" id="SSF63712">
    <property type="entry name" value="Nicotinic receptor ligand binding domain-like"/>
    <property type="match status" value="1"/>
</dbReference>
<dbReference type="Pfam" id="PF02932">
    <property type="entry name" value="Neur_chan_memb"/>
    <property type="match status" value="1"/>
</dbReference>
<dbReference type="PANTHER" id="PTHR18945">
    <property type="entry name" value="NEUROTRANSMITTER GATED ION CHANNEL"/>
    <property type="match status" value="1"/>
</dbReference>
<dbReference type="GO" id="GO:0005254">
    <property type="term" value="F:chloride channel activity"/>
    <property type="evidence" value="ECO:0007669"/>
    <property type="project" value="UniProtKB-ARBA"/>
</dbReference>
<dbReference type="Proteomes" id="UP001321473">
    <property type="component" value="Unassembled WGS sequence"/>
</dbReference>
<dbReference type="InterPro" id="IPR006202">
    <property type="entry name" value="Neur_chan_lig-bd"/>
</dbReference>
<dbReference type="Gene3D" id="2.70.170.10">
    <property type="entry name" value="Neurotransmitter-gated ion-channel ligand-binding domain"/>
    <property type="match status" value="1"/>
</dbReference>
<dbReference type="Gene3D" id="1.20.58.390">
    <property type="entry name" value="Neurotransmitter-gated ion-channel transmembrane domain"/>
    <property type="match status" value="1"/>
</dbReference>
<dbReference type="InterPro" id="IPR006029">
    <property type="entry name" value="Neurotrans-gated_channel_TM"/>
</dbReference>
<dbReference type="PROSITE" id="PS00236">
    <property type="entry name" value="NEUROTR_ION_CHANNEL"/>
    <property type="match status" value="1"/>
</dbReference>
<dbReference type="InterPro" id="IPR036719">
    <property type="entry name" value="Neuro-gated_channel_TM_sf"/>
</dbReference>
<keyword evidence="5 11" id="KW-0812">Transmembrane</keyword>
<evidence type="ECO:0000256" key="1">
    <source>
        <dbReference type="ARBA" id="ARBA00004141"/>
    </source>
</evidence>
<keyword evidence="4" id="KW-1003">Cell membrane</keyword>
<dbReference type="GO" id="GO:0005886">
    <property type="term" value="C:plasma membrane"/>
    <property type="evidence" value="ECO:0007669"/>
    <property type="project" value="UniProtKB-SubCell"/>
</dbReference>
<keyword evidence="9 11" id="KW-0472">Membrane</keyword>
<reference evidence="15 16" key="1">
    <citation type="journal article" date="2023" name="Arcadia Sci">
        <title>De novo assembly of a long-read Amblyomma americanum tick genome.</title>
        <authorList>
            <person name="Chou S."/>
            <person name="Poskanzer K.E."/>
            <person name="Rollins M."/>
            <person name="Thuy-Boun P.S."/>
        </authorList>
    </citation>
    <scope>NUCLEOTIDE SEQUENCE [LARGE SCALE GENOMIC DNA]</scope>
    <source>
        <strain evidence="15">F_SG_1</strain>
        <tissue evidence="15">Salivary glands</tissue>
    </source>
</reference>
<evidence type="ECO:0000259" key="14">
    <source>
        <dbReference type="Pfam" id="PF02932"/>
    </source>
</evidence>
<dbReference type="InterPro" id="IPR006201">
    <property type="entry name" value="Neur_channel"/>
</dbReference>
<evidence type="ECO:0000259" key="13">
    <source>
        <dbReference type="Pfam" id="PF02931"/>
    </source>
</evidence>